<keyword evidence="2" id="KW-1185">Reference proteome</keyword>
<dbReference type="OrthoDB" id="5811240at2"/>
<dbReference type="Proteomes" id="UP000078503">
    <property type="component" value="Unassembled WGS sequence"/>
</dbReference>
<evidence type="ECO:0000313" key="2">
    <source>
        <dbReference type="Proteomes" id="UP000078503"/>
    </source>
</evidence>
<dbReference type="STRING" id="858640.A3K86_19045"/>
<proteinExistence type="predicted"/>
<protein>
    <recommendedName>
        <fullName evidence="3">Beta-ketoacyl synthase N-terminal domain-containing protein</fullName>
    </recommendedName>
</protein>
<dbReference type="RefSeq" id="WP_068335128.1">
    <property type="nucleotide sequence ID" value="NZ_LVHF01000033.1"/>
</dbReference>
<gene>
    <name evidence="1" type="ORF">A3K86_19045</name>
</gene>
<reference evidence="1 2" key="1">
    <citation type="submission" date="2016-03" db="EMBL/GenBank/DDBJ databases">
        <title>Photobacterium proteolyticum sp. nov. a protease producing bacterium isolated from ocean sediments of Laizhou Bay.</title>
        <authorList>
            <person name="Li Y."/>
        </authorList>
    </citation>
    <scope>NUCLEOTIDE SEQUENCE [LARGE SCALE GENOMIC DNA]</scope>
    <source>
        <strain evidence="1 2">R-40508</strain>
    </source>
</reference>
<evidence type="ECO:0000313" key="1">
    <source>
        <dbReference type="EMBL" id="OAN11071.1"/>
    </source>
</evidence>
<accession>A0A178K1B7</accession>
<organism evidence="1 2">
    <name type="scientific">Photobacterium jeanii</name>
    <dbReference type="NCBI Taxonomy" id="858640"/>
    <lineage>
        <taxon>Bacteria</taxon>
        <taxon>Pseudomonadati</taxon>
        <taxon>Pseudomonadota</taxon>
        <taxon>Gammaproteobacteria</taxon>
        <taxon>Vibrionales</taxon>
        <taxon>Vibrionaceae</taxon>
        <taxon>Photobacterium</taxon>
    </lineage>
</organism>
<name>A0A178K1B7_9GAMM</name>
<dbReference type="AlphaFoldDB" id="A0A178K1B7"/>
<dbReference type="EMBL" id="LVHF01000033">
    <property type="protein sequence ID" value="OAN11071.1"/>
    <property type="molecule type" value="Genomic_DNA"/>
</dbReference>
<sequence>MPIVLSPLALKIGTSSELDAFFSEEALAPKWIENASFTGRAHLATNKLDSHYMARLNWLFHQLIPLLPKDWQSKPIVILMPAFAASSPDAPSNLFQLYASQLPALSEHSQVHLYPYGRSAFLLALTKLQELLSDDATESVLVIAVDSHRRLCLDSDSSCLPHYPFDASGVTACDGMALIEVKVDSEGLELYWQNKVAQAHVNTSGSAVANLFRHFNKQCLKNIDAIHLPLNNSQPMVDEWITQLPPLASYFNDELKTVFNGIRVGDLGCLTGMFNVLHTQYLYQKKILDDDQTVMQLDIADGLYRSAALFGWLDE</sequence>
<evidence type="ECO:0008006" key="3">
    <source>
        <dbReference type="Google" id="ProtNLM"/>
    </source>
</evidence>
<comment type="caution">
    <text evidence="1">The sequence shown here is derived from an EMBL/GenBank/DDBJ whole genome shotgun (WGS) entry which is preliminary data.</text>
</comment>